<dbReference type="PROSITE" id="PS50005">
    <property type="entry name" value="TPR"/>
    <property type="match status" value="1"/>
</dbReference>
<evidence type="ECO:0000256" key="2">
    <source>
        <dbReference type="SAM" id="SignalP"/>
    </source>
</evidence>
<dbReference type="EMBL" id="FNFO01000008">
    <property type="protein sequence ID" value="SDL84168.1"/>
    <property type="molecule type" value="Genomic_DNA"/>
</dbReference>
<feature type="signal peptide" evidence="2">
    <location>
        <begin position="1"/>
        <end position="23"/>
    </location>
</feature>
<dbReference type="AlphaFoldDB" id="A0A1G9NCD8"/>
<dbReference type="OrthoDB" id="1489296at2"/>
<name>A0A1G9NCD8_9BACT</name>
<keyword evidence="4" id="KW-1185">Reference proteome</keyword>
<dbReference type="STRING" id="1075417.SAMN05421823_108249"/>
<dbReference type="Gene3D" id="1.25.40.10">
    <property type="entry name" value="Tetratricopeptide repeat domain"/>
    <property type="match status" value="2"/>
</dbReference>
<dbReference type="InterPro" id="IPR019734">
    <property type="entry name" value="TPR_rpt"/>
</dbReference>
<organism evidence="3 4">
    <name type="scientific">Catalinimonas alkaloidigena</name>
    <dbReference type="NCBI Taxonomy" id="1075417"/>
    <lineage>
        <taxon>Bacteria</taxon>
        <taxon>Pseudomonadati</taxon>
        <taxon>Bacteroidota</taxon>
        <taxon>Cytophagia</taxon>
        <taxon>Cytophagales</taxon>
        <taxon>Catalimonadaceae</taxon>
        <taxon>Catalinimonas</taxon>
    </lineage>
</organism>
<dbReference type="PROSITE" id="PS51257">
    <property type="entry name" value="PROKAR_LIPOPROTEIN"/>
    <property type="match status" value="1"/>
</dbReference>
<dbReference type="SUPFAM" id="SSF48452">
    <property type="entry name" value="TPR-like"/>
    <property type="match status" value="1"/>
</dbReference>
<evidence type="ECO:0000313" key="3">
    <source>
        <dbReference type="EMBL" id="SDL84168.1"/>
    </source>
</evidence>
<accession>A0A1G9NCD8</accession>
<dbReference type="InterPro" id="IPR011990">
    <property type="entry name" value="TPR-like_helical_dom_sf"/>
</dbReference>
<feature type="repeat" description="TPR" evidence="1">
    <location>
        <begin position="438"/>
        <end position="471"/>
    </location>
</feature>
<protein>
    <submittedName>
        <fullName evidence="3">Uncharacterized protein</fullName>
    </submittedName>
</protein>
<gene>
    <name evidence="3" type="ORF">SAMN05421823_108249</name>
</gene>
<dbReference type="SMART" id="SM00028">
    <property type="entry name" value="TPR"/>
    <property type="match status" value="3"/>
</dbReference>
<sequence length="596" mass="66589">MNYLNRLISSLTLLGMVSLSGCALNKMVKMAQDQELTVTPSPLEVHADTVRFTTSAKLPLKMLKKNKTYTADVKYNYGGESVDAGNIVFNWADYPNAKTENPSKSETFSFPYQDAMRRGDLVVIGTAASANGKSKSTPEFKIADGVITTSKLVQPYYFYAYADHEYNTGEELEPTYVQFFFQQGSSYLRPTEVRSSRGRFLNAFIADKNVTRSVTITGTHSPEGAERINARLADDRAEAIEKYYRRQMGRYDYQGMADSIEFLPKAVVENWDSLKAELGRDERLTQTQKDEILSIINGSGSFEDKEDALHRLSSYRYLLSTVYPKTRTATTEILTVKEKKSLPEISALSKGITQGSVSMDTLSDAELAFSATLTPLLEEKEAIYQAAIKKNDRWQAHNDLATVYLQMAAEQTSESSMSNYLEQANTQLGIAKNRQESPEVYANMATLNMMQGDYDMGMQNLQKAMNMNPDEELRQGLNGMMGTLQIMRGMYSEAARSLSSAPDTAMVLYNRGLAQLLSDDFNNARASFDEAIQSDSELALAYYGSAIVAAQQGNEQAMADMLRQAIQKDASLRAYAIDDLEFQKYFDSQTFKDAVQ</sequence>
<proteinExistence type="predicted"/>
<reference evidence="3 4" key="1">
    <citation type="submission" date="2016-10" db="EMBL/GenBank/DDBJ databases">
        <authorList>
            <person name="de Groot N.N."/>
        </authorList>
    </citation>
    <scope>NUCLEOTIDE SEQUENCE [LARGE SCALE GENOMIC DNA]</scope>
    <source>
        <strain evidence="3 4">DSM 25186</strain>
    </source>
</reference>
<evidence type="ECO:0000313" key="4">
    <source>
        <dbReference type="Proteomes" id="UP000198510"/>
    </source>
</evidence>
<feature type="chain" id="PRO_5011713109" evidence="2">
    <location>
        <begin position="24"/>
        <end position="596"/>
    </location>
</feature>
<evidence type="ECO:0000256" key="1">
    <source>
        <dbReference type="PROSITE-ProRule" id="PRU00339"/>
    </source>
</evidence>
<keyword evidence="1" id="KW-0802">TPR repeat</keyword>
<keyword evidence="2" id="KW-0732">Signal</keyword>
<dbReference type="Proteomes" id="UP000198510">
    <property type="component" value="Unassembled WGS sequence"/>
</dbReference>